<keyword evidence="3" id="KW-0808">Transferase</keyword>
<dbReference type="InterPro" id="IPR000719">
    <property type="entry name" value="Prot_kinase_dom"/>
</dbReference>
<dbReference type="SUPFAM" id="SSF48452">
    <property type="entry name" value="TPR-like"/>
    <property type="match status" value="3"/>
</dbReference>
<sequence length="1117" mass="121314">MTDAWQPGATVLEEFSVERILGAGGFGSVALLRALRSGERYAAKRLHETGTVHQGRLIGEARRWMALPPHPYITGCRFTRTVQERLVVFSDYVPGGSLADRIRSGALYGDGGRPALRRALTAAAQIAYGLDAAHSAGLLHLDVKPGNVLFDDAGDAKVTDFGLAVALRSTTGADAPVPAETERAPWTVPRAPGHTQAYASPEQAEGRAVGPAADVWSWAVTLLEMLVGERTWPSGAVAALVLDSARHEPLTGRSLMIPPPLAELLARCFHEDPGARPGSLRPLAAALLDIAEGETGTPLPVVVPAVEPTSDVRERVHERRSTVGFEREDPWELLSAAYAAARVGESDRTGFRQQPTGGRKAQLLEELEVLDEAWRVLMHLPDATGPHLLLRARCALSMADVQDGLGDLGDAVERCRTCVRLLDLLPPEESFRWLSPALNNLAVLLRRQGAVEESLRFADRAIATARRKVDAYPTSPALGNALLTKANTLQGKDGTEARYTAAASAMRAAGNDVGEAKVLANLAGFLARQGSTEQAHRLWDEADQVLARHEDPARHDVRAARGALWLQRASEAEAGTDAELRCARKAVDLYAPLVRDHGIHEYSGDLGRALFRVGRVAEHRGSPQVALSAYGLASEALASAVLRDGRPEFTEDLARSYDHESRFTADLQDPERAVGMARRAVDMWRRVADMDGLGPTGSPLVEALRRLAEALQDAGHMLEAETAIEEAVRVTAAPGFRRDRTGRLTEAGLYRAWGVWHRRRGRHDEAWRECTRALDLLEGQEGEEAAHFRVLAMETLSGICLDTGRYRQAVVMRQDVVAAMLAQAEAGFLRQADLADGIHRLAQARAEYGNAGDAAVAARLALENYDGLVTDGRVDLAAEAARTRMLLGVCLLREGELDSAADELESVLRSYESLSDRDVDRTMPPGGPRRTAQIESVEYLLAETREVLATGPDQLERELDRRRAVQAAAHELFQVGSPRQASQLLEHSAGMLHRLALAHPGDAVEQVLAETALLLGACAGSCSRGGAARHAFRRAVASLRRLTTDLGRPEFAPRCFDAYIIWASALGWEGDEPGVQAVLQEMRRQVDHIRPAEAETWERRAEESMAEVRESRGRAAA</sequence>
<comment type="similarity">
    <text evidence="1">Belongs to the protein kinase superfamily. NEK Ser/Thr protein kinase family. NIMA subfamily.</text>
</comment>
<dbReference type="EC" id="2.7.11.1" evidence="2"/>
<dbReference type="Proteomes" id="UP000037023">
    <property type="component" value="Unassembled WGS sequence"/>
</dbReference>
<evidence type="ECO:0000256" key="7">
    <source>
        <dbReference type="PROSITE-ProRule" id="PRU10141"/>
    </source>
</evidence>
<evidence type="ECO:0000256" key="3">
    <source>
        <dbReference type="ARBA" id="ARBA00022679"/>
    </source>
</evidence>
<dbReference type="EMBL" id="LGUP01000029">
    <property type="protein sequence ID" value="KOG35520.1"/>
    <property type="molecule type" value="Genomic_DNA"/>
</dbReference>
<evidence type="ECO:0000256" key="5">
    <source>
        <dbReference type="ARBA" id="ARBA00022777"/>
    </source>
</evidence>
<organism evidence="10 11">
    <name type="scientific">Streptomyces viridochromogenes</name>
    <dbReference type="NCBI Taxonomy" id="1938"/>
    <lineage>
        <taxon>Bacteria</taxon>
        <taxon>Bacillati</taxon>
        <taxon>Actinomycetota</taxon>
        <taxon>Actinomycetes</taxon>
        <taxon>Kitasatosporales</taxon>
        <taxon>Streptomycetaceae</taxon>
        <taxon>Streptomyces</taxon>
    </lineage>
</organism>
<dbReference type="InterPro" id="IPR050660">
    <property type="entry name" value="NEK_Ser/Thr_kinase"/>
</dbReference>
<dbReference type="CDD" id="cd14014">
    <property type="entry name" value="STKc_PknB_like"/>
    <property type="match status" value="1"/>
</dbReference>
<dbReference type="InterPro" id="IPR017441">
    <property type="entry name" value="Protein_kinase_ATP_BS"/>
</dbReference>
<dbReference type="Pfam" id="PF00069">
    <property type="entry name" value="Pkinase"/>
    <property type="match status" value="1"/>
</dbReference>
<protein>
    <recommendedName>
        <fullName evidence="2">non-specific serine/threonine protein kinase</fullName>
        <ecNumber evidence="2">2.7.11.1</ecNumber>
    </recommendedName>
</protein>
<dbReference type="SMART" id="SM00220">
    <property type="entry name" value="S_TKc"/>
    <property type="match status" value="1"/>
</dbReference>
<comment type="caution">
    <text evidence="10">The sequence shown here is derived from an EMBL/GenBank/DDBJ whole genome shotgun (WGS) entry which is preliminary data.</text>
</comment>
<feature type="domain" description="Protein kinase" evidence="9">
    <location>
        <begin position="15"/>
        <end position="288"/>
    </location>
</feature>
<name>A0A0L8LBK8_STRVR</name>
<dbReference type="PROSITE" id="PS00108">
    <property type="entry name" value="PROTEIN_KINASE_ST"/>
    <property type="match status" value="1"/>
</dbReference>
<dbReference type="AlphaFoldDB" id="A0A0L8LBK8"/>
<evidence type="ECO:0000259" key="9">
    <source>
        <dbReference type="PROSITE" id="PS50011"/>
    </source>
</evidence>
<dbReference type="SMART" id="SM00028">
    <property type="entry name" value="TPR"/>
    <property type="match status" value="5"/>
</dbReference>
<dbReference type="PROSITE" id="PS50011">
    <property type="entry name" value="PROTEIN_KINASE_DOM"/>
    <property type="match status" value="1"/>
</dbReference>
<dbReference type="OrthoDB" id="3272402at2"/>
<keyword evidence="6 7" id="KW-0067">ATP-binding</keyword>
<reference evidence="10 11" key="1">
    <citation type="submission" date="2015-06" db="EMBL/GenBank/DDBJ databases">
        <authorList>
            <person name="Hoefler B.C."/>
            <person name="Straight P.D."/>
        </authorList>
    </citation>
    <scope>NUCLEOTIDE SEQUENCE [LARGE SCALE GENOMIC DNA]</scope>
    <source>
        <strain evidence="10 11">NRRL 3427</strain>
    </source>
</reference>
<dbReference type="Pfam" id="PF13374">
    <property type="entry name" value="TPR_10"/>
    <property type="match status" value="1"/>
</dbReference>
<dbReference type="InterPro" id="IPR011009">
    <property type="entry name" value="Kinase-like_dom_sf"/>
</dbReference>
<dbReference type="SUPFAM" id="SSF56112">
    <property type="entry name" value="Protein kinase-like (PK-like)"/>
    <property type="match status" value="1"/>
</dbReference>
<dbReference type="GO" id="GO:0004674">
    <property type="term" value="F:protein serine/threonine kinase activity"/>
    <property type="evidence" value="ECO:0007669"/>
    <property type="project" value="UniProtKB-EC"/>
</dbReference>
<evidence type="ECO:0000256" key="1">
    <source>
        <dbReference type="ARBA" id="ARBA00010886"/>
    </source>
</evidence>
<gene>
    <name evidence="10" type="ORF">ADK34_05285</name>
</gene>
<feature type="region of interest" description="Disordered" evidence="8">
    <location>
        <begin position="1098"/>
        <end position="1117"/>
    </location>
</feature>
<evidence type="ECO:0000313" key="10">
    <source>
        <dbReference type="EMBL" id="KOG35520.1"/>
    </source>
</evidence>
<dbReference type="PROSITE" id="PS00107">
    <property type="entry name" value="PROTEIN_KINASE_ATP"/>
    <property type="match status" value="1"/>
</dbReference>
<evidence type="ECO:0000256" key="8">
    <source>
        <dbReference type="SAM" id="MobiDB-lite"/>
    </source>
</evidence>
<evidence type="ECO:0000256" key="2">
    <source>
        <dbReference type="ARBA" id="ARBA00012513"/>
    </source>
</evidence>
<dbReference type="Gene3D" id="1.10.510.10">
    <property type="entry name" value="Transferase(Phosphotransferase) domain 1"/>
    <property type="match status" value="1"/>
</dbReference>
<dbReference type="PANTHER" id="PTHR43671:SF13">
    <property type="entry name" value="SERINE_THREONINE-PROTEIN KINASE NEK2"/>
    <property type="match status" value="1"/>
</dbReference>
<proteinExistence type="inferred from homology"/>
<evidence type="ECO:0000313" key="11">
    <source>
        <dbReference type="Proteomes" id="UP000037023"/>
    </source>
</evidence>
<accession>A0A0L8LBK8</accession>
<keyword evidence="4 7" id="KW-0547">Nucleotide-binding</keyword>
<keyword evidence="5" id="KW-0418">Kinase</keyword>
<dbReference type="PATRIC" id="fig|1938.6.peg.1167"/>
<dbReference type="Gene3D" id="3.30.200.20">
    <property type="entry name" value="Phosphorylase Kinase, domain 1"/>
    <property type="match status" value="1"/>
</dbReference>
<dbReference type="PANTHER" id="PTHR43671">
    <property type="entry name" value="SERINE/THREONINE-PROTEIN KINASE NEK"/>
    <property type="match status" value="1"/>
</dbReference>
<dbReference type="InterPro" id="IPR011990">
    <property type="entry name" value="TPR-like_helical_dom_sf"/>
</dbReference>
<dbReference type="GO" id="GO:0005524">
    <property type="term" value="F:ATP binding"/>
    <property type="evidence" value="ECO:0007669"/>
    <property type="project" value="UniProtKB-UniRule"/>
</dbReference>
<evidence type="ECO:0000256" key="6">
    <source>
        <dbReference type="ARBA" id="ARBA00022840"/>
    </source>
</evidence>
<evidence type="ECO:0000256" key="4">
    <source>
        <dbReference type="ARBA" id="ARBA00022741"/>
    </source>
</evidence>
<dbReference type="InterPro" id="IPR019734">
    <property type="entry name" value="TPR_rpt"/>
</dbReference>
<dbReference type="Gene3D" id="1.25.40.10">
    <property type="entry name" value="Tetratricopeptide repeat domain"/>
    <property type="match status" value="3"/>
</dbReference>
<feature type="binding site" evidence="7">
    <location>
        <position position="44"/>
    </location>
    <ligand>
        <name>ATP</name>
        <dbReference type="ChEBI" id="CHEBI:30616"/>
    </ligand>
</feature>
<dbReference type="InterPro" id="IPR008271">
    <property type="entry name" value="Ser/Thr_kinase_AS"/>
</dbReference>
<dbReference type="RefSeq" id="WP_033202436.1">
    <property type="nucleotide sequence ID" value="NZ_LGUP01000029.1"/>
</dbReference>